<accession>A0A645BAD7</accession>
<sequence length="144" mass="16169">MCVQRRTVLFDFLHQAFNDDVIVFAQWRVIADIEMRIHAQIVQHAGQFDGDVARADDSDFLRQFSPFEERIGNVAEFCARNPRTDRFCAGRDQDMLGADQLPVHFNSMVVDEFGEAFDHIDIAAFEAGLIGVAGALNIGIPVLQ</sequence>
<comment type="caution">
    <text evidence="1">The sequence shown here is derived from an EMBL/GenBank/DDBJ whole genome shotgun (WGS) entry which is preliminary data.</text>
</comment>
<evidence type="ECO:0000313" key="1">
    <source>
        <dbReference type="EMBL" id="MPM62440.1"/>
    </source>
</evidence>
<dbReference type="EMBL" id="VSSQ01018864">
    <property type="protein sequence ID" value="MPM62440.1"/>
    <property type="molecule type" value="Genomic_DNA"/>
</dbReference>
<protein>
    <submittedName>
        <fullName evidence="1">Uncharacterized protein</fullName>
    </submittedName>
</protein>
<proteinExistence type="predicted"/>
<name>A0A645BAD7_9ZZZZ</name>
<dbReference type="AlphaFoldDB" id="A0A645BAD7"/>
<reference evidence="1" key="1">
    <citation type="submission" date="2019-08" db="EMBL/GenBank/DDBJ databases">
        <authorList>
            <person name="Kucharzyk K."/>
            <person name="Murdoch R.W."/>
            <person name="Higgins S."/>
            <person name="Loffler F."/>
        </authorList>
    </citation>
    <scope>NUCLEOTIDE SEQUENCE</scope>
</reference>
<gene>
    <name evidence="1" type="ORF">SDC9_109312</name>
</gene>
<organism evidence="1">
    <name type="scientific">bioreactor metagenome</name>
    <dbReference type="NCBI Taxonomy" id="1076179"/>
    <lineage>
        <taxon>unclassified sequences</taxon>
        <taxon>metagenomes</taxon>
        <taxon>ecological metagenomes</taxon>
    </lineage>
</organism>